<sequence>MRTFKCNFYFLFLVFLLYMLIFGSCSLARRVHVHVINRLPDGFPMTIHCQSRDNDLGQSIVEVGDEVNWSFRINFWGTTLFYCEVQWGGDSSIWYHFDAYDDDRDFQRCRSECLWMISREGFLYGYDQESEYWELFAFTKHEFS</sequence>
<keyword evidence="5" id="KW-0732">Signal</keyword>
<gene>
    <name evidence="7" type="ORF">T459_28496</name>
</gene>
<comment type="caution">
    <text evidence="7">The sequence shown here is derived from an EMBL/GenBank/DDBJ whole genome shotgun (WGS) entry which is preliminary data.</text>
</comment>
<keyword evidence="4 6" id="KW-0964">Secreted</keyword>
<name>A0A2G2YH26_CAPAN</name>
<evidence type="ECO:0000313" key="7">
    <source>
        <dbReference type="EMBL" id="PHT69009.1"/>
    </source>
</evidence>
<evidence type="ECO:0000256" key="1">
    <source>
        <dbReference type="ARBA" id="ARBA00004613"/>
    </source>
</evidence>
<protein>
    <recommendedName>
        <fullName evidence="6">S-protein homolog</fullName>
    </recommendedName>
</protein>
<keyword evidence="3 6" id="KW-0713">Self-incompatibility</keyword>
<keyword evidence="8" id="KW-1185">Reference proteome</keyword>
<dbReference type="PANTHER" id="PTHR31232">
    <property type="match status" value="1"/>
</dbReference>
<dbReference type="Pfam" id="PF05938">
    <property type="entry name" value="Self-incomp_S1"/>
    <property type="match status" value="1"/>
</dbReference>
<evidence type="ECO:0000256" key="6">
    <source>
        <dbReference type="RuleBase" id="RU367044"/>
    </source>
</evidence>
<evidence type="ECO:0000256" key="5">
    <source>
        <dbReference type="ARBA" id="ARBA00022729"/>
    </source>
</evidence>
<comment type="similarity">
    <text evidence="2 6">Belongs to the plant self-incompatibility (S1) protein family.</text>
</comment>
<dbReference type="PROSITE" id="PS51257">
    <property type="entry name" value="PROKAR_LIPOPROTEIN"/>
    <property type="match status" value="1"/>
</dbReference>
<proteinExistence type="inferred from homology"/>
<evidence type="ECO:0000256" key="4">
    <source>
        <dbReference type="ARBA" id="ARBA00022525"/>
    </source>
</evidence>
<dbReference type="GO" id="GO:0060320">
    <property type="term" value="P:rejection of self pollen"/>
    <property type="evidence" value="ECO:0007669"/>
    <property type="project" value="UniProtKB-KW"/>
</dbReference>
<dbReference type="Proteomes" id="UP000222542">
    <property type="component" value="Unassembled WGS sequence"/>
</dbReference>
<dbReference type="PANTHER" id="PTHR31232:SF18">
    <property type="entry name" value="S-PROTEIN HOMOLOG"/>
    <property type="match status" value="1"/>
</dbReference>
<dbReference type="OMA" id="NGRDECS"/>
<reference evidence="7 8" key="1">
    <citation type="journal article" date="2014" name="Nat. Genet.">
        <title>Genome sequence of the hot pepper provides insights into the evolution of pungency in Capsicum species.</title>
        <authorList>
            <person name="Kim S."/>
            <person name="Park M."/>
            <person name="Yeom S.I."/>
            <person name="Kim Y.M."/>
            <person name="Lee J.M."/>
            <person name="Lee H.A."/>
            <person name="Seo E."/>
            <person name="Choi J."/>
            <person name="Cheong K."/>
            <person name="Kim K.T."/>
            <person name="Jung K."/>
            <person name="Lee G.W."/>
            <person name="Oh S.K."/>
            <person name="Bae C."/>
            <person name="Kim S.B."/>
            <person name="Lee H.Y."/>
            <person name="Kim S.Y."/>
            <person name="Kim M.S."/>
            <person name="Kang B.C."/>
            <person name="Jo Y.D."/>
            <person name="Yang H.B."/>
            <person name="Jeong H.J."/>
            <person name="Kang W.H."/>
            <person name="Kwon J.K."/>
            <person name="Shin C."/>
            <person name="Lim J.Y."/>
            <person name="Park J.H."/>
            <person name="Huh J.H."/>
            <person name="Kim J.S."/>
            <person name="Kim B.D."/>
            <person name="Cohen O."/>
            <person name="Paran I."/>
            <person name="Suh M.C."/>
            <person name="Lee S.B."/>
            <person name="Kim Y.K."/>
            <person name="Shin Y."/>
            <person name="Noh S.J."/>
            <person name="Park J."/>
            <person name="Seo Y.S."/>
            <person name="Kwon S.Y."/>
            <person name="Kim H.A."/>
            <person name="Park J.M."/>
            <person name="Kim H.J."/>
            <person name="Choi S.B."/>
            <person name="Bosland P.W."/>
            <person name="Reeves G."/>
            <person name="Jo S.H."/>
            <person name="Lee B.W."/>
            <person name="Cho H.T."/>
            <person name="Choi H.S."/>
            <person name="Lee M.S."/>
            <person name="Yu Y."/>
            <person name="Do Choi Y."/>
            <person name="Park B.S."/>
            <person name="van Deynze A."/>
            <person name="Ashrafi H."/>
            <person name="Hill T."/>
            <person name="Kim W.T."/>
            <person name="Pai H.S."/>
            <person name="Ahn H.K."/>
            <person name="Yeam I."/>
            <person name="Giovannoni J.J."/>
            <person name="Rose J.K."/>
            <person name="Sorensen I."/>
            <person name="Lee S.J."/>
            <person name="Kim R.W."/>
            <person name="Choi I.Y."/>
            <person name="Choi B.S."/>
            <person name="Lim J.S."/>
            <person name="Lee Y.H."/>
            <person name="Choi D."/>
        </authorList>
    </citation>
    <scope>NUCLEOTIDE SEQUENCE [LARGE SCALE GENOMIC DNA]</scope>
    <source>
        <strain evidence="8">cv. CM334</strain>
    </source>
</reference>
<dbReference type="AlphaFoldDB" id="A0A2G2YH26"/>
<organism evidence="7 8">
    <name type="scientific">Capsicum annuum</name>
    <name type="common">Capsicum pepper</name>
    <dbReference type="NCBI Taxonomy" id="4072"/>
    <lineage>
        <taxon>Eukaryota</taxon>
        <taxon>Viridiplantae</taxon>
        <taxon>Streptophyta</taxon>
        <taxon>Embryophyta</taxon>
        <taxon>Tracheophyta</taxon>
        <taxon>Spermatophyta</taxon>
        <taxon>Magnoliopsida</taxon>
        <taxon>eudicotyledons</taxon>
        <taxon>Gunneridae</taxon>
        <taxon>Pentapetalae</taxon>
        <taxon>asterids</taxon>
        <taxon>lamiids</taxon>
        <taxon>Solanales</taxon>
        <taxon>Solanaceae</taxon>
        <taxon>Solanoideae</taxon>
        <taxon>Capsiceae</taxon>
        <taxon>Capsicum</taxon>
    </lineage>
</organism>
<evidence type="ECO:0000256" key="2">
    <source>
        <dbReference type="ARBA" id="ARBA00005581"/>
    </source>
</evidence>
<dbReference type="Gramene" id="PHT69009">
    <property type="protein sequence ID" value="PHT69009"/>
    <property type="gene ID" value="T459_28496"/>
</dbReference>
<evidence type="ECO:0000313" key="8">
    <source>
        <dbReference type="Proteomes" id="UP000222542"/>
    </source>
</evidence>
<evidence type="ECO:0000256" key="3">
    <source>
        <dbReference type="ARBA" id="ARBA00022471"/>
    </source>
</evidence>
<dbReference type="EMBL" id="AYRZ02000011">
    <property type="protein sequence ID" value="PHT69009.1"/>
    <property type="molecule type" value="Genomic_DNA"/>
</dbReference>
<dbReference type="GO" id="GO:0005576">
    <property type="term" value="C:extracellular region"/>
    <property type="evidence" value="ECO:0007669"/>
    <property type="project" value="UniProtKB-SubCell"/>
</dbReference>
<accession>A0A2G2YH26</accession>
<dbReference type="InterPro" id="IPR010264">
    <property type="entry name" value="Self-incomp_S1"/>
</dbReference>
<reference evidence="7 8" key="2">
    <citation type="journal article" date="2017" name="Genome Biol.">
        <title>New reference genome sequences of hot pepper reveal the massive evolution of plant disease-resistance genes by retroduplication.</title>
        <authorList>
            <person name="Kim S."/>
            <person name="Park J."/>
            <person name="Yeom S.I."/>
            <person name="Kim Y.M."/>
            <person name="Seo E."/>
            <person name="Kim K.T."/>
            <person name="Kim M.S."/>
            <person name="Lee J.M."/>
            <person name="Cheong K."/>
            <person name="Shin H.S."/>
            <person name="Kim S.B."/>
            <person name="Han K."/>
            <person name="Lee J."/>
            <person name="Park M."/>
            <person name="Lee H.A."/>
            <person name="Lee H.Y."/>
            <person name="Lee Y."/>
            <person name="Oh S."/>
            <person name="Lee J.H."/>
            <person name="Choi E."/>
            <person name="Choi E."/>
            <person name="Lee S.E."/>
            <person name="Jeon J."/>
            <person name="Kim H."/>
            <person name="Choi G."/>
            <person name="Song H."/>
            <person name="Lee J."/>
            <person name="Lee S.C."/>
            <person name="Kwon J.K."/>
            <person name="Lee H.Y."/>
            <person name="Koo N."/>
            <person name="Hong Y."/>
            <person name="Kim R.W."/>
            <person name="Kang W.H."/>
            <person name="Huh J.H."/>
            <person name="Kang B.C."/>
            <person name="Yang T.J."/>
            <person name="Lee Y.H."/>
            <person name="Bennetzen J.L."/>
            <person name="Choi D."/>
        </authorList>
    </citation>
    <scope>NUCLEOTIDE SEQUENCE [LARGE SCALE GENOMIC DNA]</scope>
    <source>
        <strain evidence="8">cv. CM334</strain>
    </source>
</reference>
<comment type="subcellular location">
    <subcellularLocation>
        <location evidence="1 6">Secreted</location>
    </subcellularLocation>
</comment>